<reference evidence="4 5" key="1">
    <citation type="submission" date="2019-07" db="EMBL/GenBank/DDBJ databases">
        <title>Caenimonas sedimenti sp. nov., isolated from activated sludge.</title>
        <authorList>
            <person name="Xu J."/>
        </authorList>
    </citation>
    <scope>NUCLEOTIDE SEQUENCE [LARGE SCALE GENOMIC DNA]</scope>
    <source>
        <strain evidence="4 5">HX-9-20</strain>
    </source>
</reference>
<dbReference type="PANTHER" id="PTHR47235:SF1">
    <property type="entry name" value="BLR6548 PROTEIN"/>
    <property type="match status" value="1"/>
</dbReference>
<dbReference type="EMBL" id="VOBQ01000013">
    <property type="protein sequence ID" value="TWO70122.1"/>
    <property type="molecule type" value="Genomic_DNA"/>
</dbReference>
<dbReference type="SUPFAM" id="SSF53822">
    <property type="entry name" value="Periplasmic binding protein-like I"/>
    <property type="match status" value="1"/>
</dbReference>
<evidence type="ECO:0000256" key="1">
    <source>
        <dbReference type="ARBA" id="ARBA00010062"/>
    </source>
</evidence>
<dbReference type="Proteomes" id="UP000318199">
    <property type="component" value="Unassembled WGS sequence"/>
</dbReference>
<dbReference type="PANTHER" id="PTHR47235">
    <property type="entry name" value="BLR6548 PROTEIN"/>
    <property type="match status" value="1"/>
</dbReference>
<protein>
    <submittedName>
        <fullName evidence="4">ABC transporter substrate-binding protein</fullName>
    </submittedName>
</protein>
<name>A0A562ZNE7_9BURK</name>
<comment type="similarity">
    <text evidence="1">Belongs to the leucine-binding protein family.</text>
</comment>
<keyword evidence="5" id="KW-1185">Reference proteome</keyword>
<organism evidence="4 5">
    <name type="scientific">Caenimonas sedimenti</name>
    <dbReference type="NCBI Taxonomy" id="2596921"/>
    <lineage>
        <taxon>Bacteria</taxon>
        <taxon>Pseudomonadati</taxon>
        <taxon>Pseudomonadota</taxon>
        <taxon>Betaproteobacteria</taxon>
        <taxon>Burkholderiales</taxon>
        <taxon>Comamonadaceae</taxon>
        <taxon>Caenimonas</taxon>
    </lineage>
</organism>
<keyword evidence="2" id="KW-0732">Signal</keyword>
<dbReference type="Pfam" id="PF13458">
    <property type="entry name" value="Peripla_BP_6"/>
    <property type="match status" value="1"/>
</dbReference>
<evidence type="ECO:0000313" key="5">
    <source>
        <dbReference type="Proteomes" id="UP000318199"/>
    </source>
</evidence>
<evidence type="ECO:0000256" key="2">
    <source>
        <dbReference type="ARBA" id="ARBA00022729"/>
    </source>
</evidence>
<dbReference type="CDD" id="cd06326">
    <property type="entry name" value="PBP1_ABC_ligand_binding-like"/>
    <property type="match status" value="1"/>
</dbReference>
<evidence type="ECO:0000313" key="4">
    <source>
        <dbReference type="EMBL" id="TWO70122.1"/>
    </source>
</evidence>
<gene>
    <name evidence="4" type="ORF">FN976_17460</name>
</gene>
<dbReference type="InterPro" id="IPR028082">
    <property type="entry name" value="Peripla_BP_I"/>
</dbReference>
<sequence>MAEEDGGANMSPRGHLLSVYRQLLALSMASSRLLRPRAIGADHKETDMDAWKIGRRAWGLVLAGALAGAAAAAEPGVSDREVVVGQSIGLTGPLGELGQDIANGARAYFDGVNERGGIHGRRVRVITLDDGYKVDQTVRNVQQLVEEDQVFALFNVMGTPNSAAILPLVERAGVPFFSPFTGAEVTRSPVLPGVFNVRASYRDEAEKLVQHLATVGIQRVSVVHQANGFGKDGMAGVEAAMQRRGLKIHSAASIQTDASDAGQAVAALNDSRPGAVILITAGKPTFEFIKAYNKLRRGMQFYTLSVMGAQANIRALGPDGVGVVVASVVPFPWSHAHPLAKEYQAAMNRIGQREYSFVSFESYINAKVLAEAMRRAGRDLTRARLVAAAEGMAHVSFGGFDLGYGKDQRQGSRFVELTIIGANGRFTK</sequence>
<dbReference type="Gene3D" id="3.40.50.2300">
    <property type="match status" value="2"/>
</dbReference>
<feature type="domain" description="Leucine-binding protein" evidence="3">
    <location>
        <begin position="82"/>
        <end position="405"/>
    </location>
</feature>
<dbReference type="OrthoDB" id="26870at2"/>
<accession>A0A562ZNE7</accession>
<evidence type="ECO:0000259" key="3">
    <source>
        <dbReference type="Pfam" id="PF13458"/>
    </source>
</evidence>
<dbReference type="InterPro" id="IPR028081">
    <property type="entry name" value="Leu-bd"/>
</dbReference>
<dbReference type="AlphaFoldDB" id="A0A562ZNE7"/>
<comment type="caution">
    <text evidence="4">The sequence shown here is derived from an EMBL/GenBank/DDBJ whole genome shotgun (WGS) entry which is preliminary data.</text>
</comment>
<proteinExistence type="inferred from homology"/>